<organism evidence="1">
    <name type="scientific">Ralstonia syzygii R24</name>
    <dbReference type="NCBI Taxonomy" id="907261"/>
    <lineage>
        <taxon>Bacteria</taxon>
        <taxon>Pseudomonadati</taxon>
        <taxon>Pseudomonadota</taxon>
        <taxon>Betaproteobacteria</taxon>
        <taxon>Burkholderiales</taxon>
        <taxon>Burkholderiaceae</taxon>
        <taxon>Ralstonia</taxon>
        <taxon>Ralstonia solanacearum species complex</taxon>
    </lineage>
</organism>
<dbReference type="RefSeq" id="WP_197331964.1">
    <property type="nucleotide sequence ID" value="NZ_CP115944.1"/>
</dbReference>
<protein>
    <recommendedName>
        <fullName evidence="2">Knr4/Smi1-like domain-containing protein</fullName>
    </recommendedName>
</protein>
<reference evidence="1" key="1">
    <citation type="journal article" date="2011" name="PLoS ONE">
        <title>Ralstonia syzygii, the Blood Disease Bacterium and some Asian R. solanacearum strains form a single genomic species despite divergent lifestyles.</title>
        <authorList>
            <person name="Remenant B."/>
            <person name="de Cambiaire J.C."/>
            <person name="Cellier G."/>
            <person name="Jacobs J.M."/>
            <person name="Mangenot S."/>
            <person name="Barbe V."/>
            <person name="Lajus A."/>
            <person name="Vallenet D."/>
            <person name="Medigue C."/>
            <person name="Fegan M."/>
            <person name="Allen C."/>
            <person name="Prior P."/>
        </authorList>
    </citation>
    <scope>NUCLEOTIDE SEQUENCE</scope>
    <source>
        <strain evidence="1">R24</strain>
    </source>
</reference>
<dbReference type="AlphaFoldDB" id="G3A1J2"/>
<name>G3A1J2_9RALS</name>
<accession>G3A1J2</accession>
<evidence type="ECO:0008006" key="2">
    <source>
        <dbReference type="Google" id="ProtNLM"/>
    </source>
</evidence>
<gene>
    <name evidence="1" type="ORF">RALSY_11087</name>
</gene>
<reference evidence="1" key="2">
    <citation type="submission" date="2011-04" db="EMBL/GenBank/DDBJ databases">
        <authorList>
            <person name="Genoscope - CEA"/>
        </authorList>
    </citation>
    <scope>NUCLEOTIDE SEQUENCE</scope>
    <source>
        <strain evidence="1">R24</strain>
    </source>
</reference>
<sequence>MKKFFYDISLLPEGFGLPSSYLNAVLANNFIDIEPWGFLCENVGASLLYYGAMLQKFPESPIIPFAMVNDQSGLYNDGWVVLACFDGGDKSGDPRVLIYDYSRPASNPWDNVYVNFSAWLAMAGEESVRYKEERDGAG</sequence>
<proteinExistence type="predicted"/>
<evidence type="ECO:0000313" key="1">
    <source>
        <dbReference type="EMBL" id="CCA85092.1"/>
    </source>
</evidence>
<dbReference type="EMBL" id="FR854086">
    <property type="protein sequence ID" value="CCA85092.1"/>
    <property type="molecule type" value="Genomic_DNA"/>
</dbReference>